<dbReference type="EMBL" id="CAUOFW020001536">
    <property type="protein sequence ID" value="CAK9146107.1"/>
    <property type="molecule type" value="Genomic_DNA"/>
</dbReference>
<evidence type="ECO:0000256" key="1">
    <source>
        <dbReference type="SAM" id="MobiDB-lite"/>
    </source>
</evidence>
<proteinExistence type="predicted"/>
<dbReference type="AlphaFoldDB" id="A0ABC8RMR7"/>
<name>A0ABC8RMR7_9AQUA</name>
<comment type="caution">
    <text evidence="2">The sequence shown here is derived from an EMBL/GenBank/DDBJ whole genome shotgun (WGS) entry which is preliminary data.</text>
</comment>
<gene>
    <name evidence="2" type="ORF">ILEXP_LOCUS13942</name>
</gene>
<accession>A0ABC8RMR7</accession>
<protein>
    <submittedName>
        <fullName evidence="2">Uncharacterized protein</fullName>
    </submittedName>
</protein>
<organism evidence="2 3">
    <name type="scientific">Ilex paraguariensis</name>
    <name type="common">yerba mate</name>
    <dbReference type="NCBI Taxonomy" id="185542"/>
    <lineage>
        <taxon>Eukaryota</taxon>
        <taxon>Viridiplantae</taxon>
        <taxon>Streptophyta</taxon>
        <taxon>Embryophyta</taxon>
        <taxon>Tracheophyta</taxon>
        <taxon>Spermatophyta</taxon>
        <taxon>Magnoliopsida</taxon>
        <taxon>eudicotyledons</taxon>
        <taxon>Gunneridae</taxon>
        <taxon>Pentapetalae</taxon>
        <taxon>asterids</taxon>
        <taxon>campanulids</taxon>
        <taxon>Aquifoliales</taxon>
        <taxon>Aquifoliaceae</taxon>
        <taxon>Ilex</taxon>
    </lineage>
</organism>
<feature type="region of interest" description="Disordered" evidence="1">
    <location>
        <begin position="1"/>
        <end position="83"/>
    </location>
</feature>
<sequence>MKSSYGSPSSSPPSPPSPLPVSVGPGNQTYFFSSSPSPSPSPSPPFSPPPSSHTSAENLPFLHEKPPSPKRPPLAFSLDHPHDQLDSKTSCLQDLTGQCYFLLSLYPSSPTTSQSNTLLPRLEWLVERCCSNSSWCRSKTSEKSGGIAHSQINLAFEVVKK</sequence>
<feature type="compositionally biased region" description="Low complexity" evidence="1">
    <location>
        <begin position="20"/>
        <end position="36"/>
    </location>
</feature>
<evidence type="ECO:0000313" key="3">
    <source>
        <dbReference type="Proteomes" id="UP001642360"/>
    </source>
</evidence>
<evidence type="ECO:0000313" key="2">
    <source>
        <dbReference type="EMBL" id="CAK9146107.1"/>
    </source>
</evidence>
<keyword evidence="3" id="KW-1185">Reference proteome</keyword>
<dbReference type="Proteomes" id="UP001642360">
    <property type="component" value="Unassembled WGS sequence"/>
</dbReference>
<feature type="compositionally biased region" description="Pro residues" evidence="1">
    <location>
        <begin position="10"/>
        <end position="19"/>
    </location>
</feature>
<feature type="compositionally biased region" description="Pro residues" evidence="1">
    <location>
        <begin position="37"/>
        <end position="51"/>
    </location>
</feature>
<reference evidence="2 3" key="1">
    <citation type="submission" date="2024-02" db="EMBL/GenBank/DDBJ databases">
        <authorList>
            <person name="Vignale AGUSTIN F."/>
            <person name="Sosa J E."/>
            <person name="Modenutti C."/>
        </authorList>
    </citation>
    <scope>NUCLEOTIDE SEQUENCE [LARGE SCALE GENOMIC DNA]</scope>
</reference>